<dbReference type="RefSeq" id="WP_154821474.1">
    <property type="nucleotide sequence ID" value="NZ_JAOQJX010000004.1"/>
</dbReference>
<accession>A0ABT2T9F1</accession>
<evidence type="ECO:0000313" key="2">
    <source>
        <dbReference type="Proteomes" id="UP001652394"/>
    </source>
</evidence>
<evidence type="ECO:0000313" key="1">
    <source>
        <dbReference type="EMBL" id="MCU6746872.1"/>
    </source>
</evidence>
<dbReference type="Proteomes" id="UP001652394">
    <property type="component" value="Unassembled WGS sequence"/>
</dbReference>
<sequence length="75" mass="8981">MDLVDYLDLIEDINNYTHFLISQLPDRKERRIYHIAINDAEKERRESLSLTRQLEALKEDFPNATISLKQSKNYK</sequence>
<comment type="caution">
    <text evidence="1">The sequence shown here is derived from an EMBL/GenBank/DDBJ whole genome shotgun (WGS) entry which is preliminary data.</text>
</comment>
<organism evidence="1 2">
    <name type="scientific">Faecalicatena acetigenes</name>
    <dbReference type="NCBI Taxonomy" id="2981790"/>
    <lineage>
        <taxon>Bacteria</taxon>
        <taxon>Bacillati</taxon>
        <taxon>Bacillota</taxon>
        <taxon>Clostridia</taxon>
        <taxon>Lachnospirales</taxon>
        <taxon>Lachnospiraceae</taxon>
        <taxon>Faecalicatena</taxon>
    </lineage>
</organism>
<name>A0ABT2T9F1_9FIRM</name>
<reference evidence="1 2" key="1">
    <citation type="journal article" date="2021" name="ISME Commun">
        <title>Automated analysis of genomic sequences facilitates high-throughput and comprehensive description of bacteria.</title>
        <authorList>
            <person name="Hitch T.C.A."/>
        </authorList>
    </citation>
    <scope>NUCLEOTIDE SEQUENCE [LARGE SCALE GENOMIC DNA]</scope>
    <source>
        <strain evidence="1 2">H2_18</strain>
    </source>
</reference>
<keyword evidence="2" id="KW-1185">Reference proteome</keyword>
<proteinExistence type="predicted"/>
<dbReference type="EMBL" id="JAOQJX010000004">
    <property type="protein sequence ID" value="MCU6746872.1"/>
    <property type="molecule type" value="Genomic_DNA"/>
</dbReference>
<gene>
    <name evidence="1" type="ORF">OCV51_04210</name>
</gene>
<protein>
    <submittedName>
        <fullName evidence="1">Uncharacterized protein</fullName>
    </submittedName>
</protein>